<dbReference type="InterPro" id="IPR003439">
    <property type="entry name" value="ABC_transporter-like_ATP-bd"/>
</dbReference>
<dbReference type="InterPro" id="IPR051782">
    <property type="entry name" value="ABC_Transporter_VariousFunc"/>
</dbReference>
<evidence type="ECO:0000313" key="7">
    <source>
        <dbReference type="Proteomes" id="UP000215452"/>
    </source>
</evidence>
<evidence type="ECO:0000313" key="8">
    <source>
        <dbReference type="Proteomes" id="UP001203104"/>
    </source>
</evidence>
<dbReference type="InterPro" id="IPR017871">
    <property type="entry name" value="ABC_transporter-like_CS"/>
</dbReference>
<keyword evidence="2" id="KW-0547">Nucleotide-binding</keyword>
<dbReference type="RefSeq" id="WP_014579890.1">
    <property type="nucleotide sequence ID" value="NZ_CP034597.1"/>
</dbReference>
<dbReference type="Proteomes" id="UP000215452">
    <property type="component" value="Chromosome"/>
</dbReference>
<dbReference type="SMART" id="SM00382">
    <property type="entry name" value="AAA"/>
    <property type="match status" value="1"/>
</dbReference>
<protein>
    <submittedName>
        <fullName evidence="5 6">ABC transporter ATP-binding protein</fullName>
    </submittedName>
</protein>
<dbReference type="GO" id="GO:0016887">
    <property type="term" value="F:ATP hydrolysis activity"/>
    <property type="evidence" value="ECO:0007669"/>
    <property type="project" value="InterPro"/>
</dbReference>
<dbReference type="EMBL" id="CP022714">
    <property type="protein sequence ID" value="ASU14702.1"/>
    <property type="molecule type" value="Genomic_DNA"/>
</dbReference>
<organism evidence="5 7">
    <name type="scientific">Mesomycoplasma hyopneumoniae</name>
    <name type="common">Mycoplasma hyopneumoniae</name>
    <dbReference type="NCBI Taxonomy" id="2099"/>
    <lineage>
        <taxon>Bacteria</taxon>
        <taxon>Bacillati</taxon>
        <taxon>Mycoplasmatota</taxon>
        <taxon>Mycoplasmoidales</taxon>
        <taxon>Metamycoplasmataceae</taxon>
        <taxon>Mesomycoplasma</taxon>
    </lineage>
</organism>
<dbReference type="InterPro" id="IPR003593">
    <property type="entry name" value="AAA+_ATPase"/>
</dbReference>
<name>A0A223MAV8_MESHO</name>
<dbReference type="EMBL" id="VBRW01000006">
    <property type="protein sequence ID" value="MCI8283505.1"/>
    <property type="molecule type" value="Genomic_DNA"/>
</dbReference>
<dbReference type="CDD" id="cd03230">
    <property type="entry name" value="ABC_DR_subfamily_A"/>
    <property type="match status" value="1"/>
</dbReference>
<sequence>MSDWILEVENLTKIYSKSEAGVKNVSFKVKKNQIHAFIGKNGAGKTTVIKCIVDAYQKFSGKILINNFLNKLPEAKKFIGYVPENSFFPRELNSYEFLYEFGLLSKMEPEMVKKKIDYYFKFLKIENLAKLKPFNFSSGQKRKIMIVQSLIHDPELIIFDEPFSNLDPSARNEFRAIIKILQKQGKTIFLSSHNLYEIDTLIDSLTLIDKGKIYYSGQKTDSLYKMYQKYSQNSRESE</sequence>
<accession>A0A223MAV8</accession>
<dbReference type="SUPFAM" id="SSF52540">
    <property type="entry name" value="P-loop containing nucleoside triphosphate hydrolases"/>
    <property type="match status" value="1"/>
</dbReference>
<dbReference type="PANTHER" id="PTHR42939:SF1">
    <property type="entry name" value="ABC TRANSPORTER ATP-BINDING PROTEIN ALBC-RELATED"/>
    <property type="match status" value="1"/>
</dbReference>
<dbReference type="OMA" id="MNYSRGM"/>
<dbReference type="PANTHER" id="PTHR42939">
    <property type="entry name" value="ABC TRANSPORTER ATP-BINDING PROTEIN ALBC-RELATED"/>
    <property type="match status" value="1"/>
</dbReference>
<dbReference type="Pfam" id="PF00005">
    <property type="entry name" value="ABC_tran"/>
    <property type="match status" value="1"/>
</dbReference>
<feature type="domain" description="ABC transporter" evidence="4">
    <location>
        <begin position="6"/>
        <end position="235"/>
    </location>
</feature>
<dbReference type="GO" id="GO:0005524">
    <property type="term" value="F:ATP binding"/>
    <property type="evidence" value="ECO:0007669"/>
    <property type="project" value="UniProtKB-KW"/>
</dbReference>
<reference evidence="5 7" key="1">
    <citation type="submission" date="2017-08" db="EMBL/GenBank/DDBJ databases">
        <title>The complete genome sequence of a Mycoplasma hyopneumoniae isolate in Korea.</title>
        <authorList>
            <person name="Han J."/>
            <person name="Lee N."/>
        </authorList>
    </citation>
    <scope>NUCLEOTIDE SEQUENCE [LARGE SCALE GENOMIC DNA]</scope>
    <source>
        <strain evidence="5 7">KM014</strain>
    </source>
</reference>
<evidence type="ECO:0000259" key="4">
    <source>
        <dbReference type="PROSITE" id="PS50893"/>
    </source>
</evidence>
<keyword evidence="3 5" id="KW-0067">ATP-binding</keyword>
<proteinExistence type="predicted"/>
<gene>
    <name evidence="5" type="primary">natA</name>
    <name evidence="5" type="ORF">CIB43_00819</name>
    <name evidence="6" type="ORF">FEF30_02935</name>
</gene>
<evidence type="ECO:0000256" key="2">
    <source>
        <dbReference type="ARBA" id="ARBA00022741"/>
    </source>
</evidence>
<evidence type="ECO:0000256" key="3">
    <source>
        <dbReference type="ARBA" id="ARBA00022840"/>
    </source>
</evidence>
<dbReference type="InterPro" id="IPR027417">
    <property type="entry name" value="P-loop_NTPase"/>
</dbReference>
<dbReference type="Proteomes" id="UP001203104">
    <property type="component" value="Unassembled WGS sequence"/>
</dbReference>
<dbReference type="Gene3D" id="3.40.50.300">
    <property type="entry name" value="P-loop containing nucleotide triphosphate hydrolases"/>
    <property type="match status" value="1"/>
</dbReference>
<dbReference type="PROSITE" id="PS00211">
    <property type="entry name" value="ABC_TRANSPORTER_1"/>
    <property type="match status" value="1"/>
</dbReference>
<keyword evidence="1" id="KW-0813">Transport</keyword>
<dbReference type="AlphaFoldDB" id="A0A223MAV8"/>
<evidence type="ECO:0000313" key="5">
    <source>
        <dbReference type="EMBL" id="ASU14702.1"/>
    </source>
</evidence>
<dbReference type="PROSITE" id="PS50893">
    <property type="entry name" value="ABC_TRANSPORTER_2"/>
    <property type="match status" value="1"/>
</dbReference>
<reference evidence="6 8" key="2">
    <citation type="submission" date="2019-05" db="EMBL/GenBank/DDBJ databases">
        <title>Genome sequencing and assembly of Mycoplasma hyopneumoniae strains UFV01 and UFV02.</title>
        <authorList>
            <person name="De Souza L.F."/>
            <person name="Gonzaga N.F."/>
            <person name="Santos M.R."/>
            <person name="Deeney A.S."/>
            <person name="Vidigal P.M.P."/>
            <person name="Moreira M.A.S."/>
            <person name="Fietto J.R.L."/>
            <person name="Bressan G.C."/>
            <person name="Rycroft A.N."/>
            <person name="Silva Junior A."/>
        </authorList>
    </citation>
    <scope>NUCLEOTIDE SEQUENCE [LARGE SCALE GENOMIC DNA]</scope>
    <source>
        <strain evidence="6 8">UFV01</strain>
    </source>
</reference>
<evidence type="ECO:0000313" key="6">
    <source>
        <dbReference type="EMBL" id="MCI8283505.1"/>
    </source>
</evidence>
<evidence type="ECO:0000256" key="1">
    <source>
        <dbReference type="ARBA" id="ARBA00022448"/>
    </source>
</evidence>